<dbReference type="PROSITE" id="PS00122">
    <property type="entry name" value="CARBOXYLESTERASE_B_1"/>
    <property type="match status" value="1"/>
</dbReference>
<dbReference type="InterPro" id="IPR029058">
    <property type="entry name" value="AB_hydrolase_fold"/>
</dbReference>
<dbReference type="InterPro" id="IPR050309">
    <property type="entry name" value="Type-B_Carboxylest/Lipase"/>
</dbReference>
<evidence type="ECO:0000313" key="5">
    <source>
        <dbReference type="EMBL" id="KAK3056241.1"/>
    </source>
</evidence>
<dbReference type="InterPro" id="IPR002018">
    <property type="entry name" value="CarbesteraseB"/>
</dbReference>
<dbReference type="SUPFAM" id="SSF53474">
    <property type="entry name" value="alpha/beta-Hydrolases"/>
    <property type="match status" value="1"/>
</dbReference>
<accession>A0AAJ0LUW3</accession>
<keyword evidence="6" id="KW-1185">Reference proteome</keyword>
<dbReference type="InterPro" id="IPR019826">
    <property type="entry name" value="Carboxylesterase_B_AS"/>
</dbReference>
<name>A0AAJ0LUW3_9PEZI</name>
<dbReference type="AlphaFoldDB" id="A0AAJ0LUW3"/>
<dbReference type="Gene3D" id="3.40.50.1820">
    <property type="entry name" value="alpha/beta hydrolase"/>
    <property type="match status" value="1"/>
</dbReference>
<protein>
    <recommendedName>
        <fullName evidence="3">Carboxylic ester hydrolase</fullName>
        <ecNumber evidence="3">3.1.1.-</ecNumber>
    </recommendedName>
</protein>
<evidence type="ECO:0000259" key="4">
    <source>
        <dbReference type="Pfam" id="PF00135"/>
    </source>
</evidence>
<sequence>MHLLLLCVYGALATQPVVQVINGSYQGLHLPQFDQDLFLGIPFAQDTGGQNRFRIPESLTETWSGVRTVTQYGDACPDNEPDEDAAYGMSENCLSINIVRPSNASGQLPVLFWIHGGSYQGGTSGLPYYNLTYIVQRSVEIGKPIIAASTNYRKGGWGNMYSIEIQGSGNTNLALRDMRKGLAWVQENIAAFGGDKSSVTIWGESAGSFAVGQLLMSYGGRTDKLFHRSIQESGSAATAWYNGSDWYQPTCQDIVNKVECTDAIDTLECLHTVSYEELYPHLNQSKLVGAPGWYPTVDGDVMPDFPTVLLENCKFAHVPHLYGSNSDEGTDNAPSGIGTDEDLREFLLYGTGFQFPNSTISRIMELYPDDPAQGVPIDTGSKRFAAKGLQYKRTAAIVGDVFYHATRQNDARYYSKYAPTYIYRFSTRPYDNDTSTHLAPAYKGVEHFSEVAFVFGNPVYVGPWPQYKALSDQLSEMWINFANTGDPNSEGLPRWPLYHERANGNNLVLQTTGQGGSYVEEDTYRLAGREYLTKWARRRHV</sequence>
<comment type="caution">
    <text evidence="5">The sequence shown here is derived from an EMBL/GenBank/DDBJ whole genome shotgun (WGS) entry which is preliminary data.</text>
</comment>
<proteinExistence type="inferred from homology"/>
<keyword evidence="2 3" id="KW-0378">Hydrolase</keyword>
<evidence type="ECO:0000256" key="2">
    <source>
        <dbReference type="ARBA" id="ARBA00022801"/>
    </source>
</evidence>
<evidence type="ECO:0000256" key="1">
    <source>
        <dbReference type="ARBA" id="ARBA00005964"/>
    </source>
</evidence>
<gene>
    <name evidence="5" type="ORF">LTR09_002748</name>
</gene>
<dbReference type="Proteomes" id="UP001271007">
    <property type="component" value="Unassembled WGS sequence"/>
</dbReference>
<comment type="similarity">
    <text evidence="1 3">Belongs to the type-B carboxylesterase/lipase family.</text>
</comment>
<dbReference type="EC" id="3.1.1.-" evidence="3"/>
<dbReference type="Pfam" id="PF00135">
    <property type="entry name" value="COesterase"/>
    <property type="match status" value="1"/>
</dbReference>
<feature type="domain" description="Carboxylesterase type B" evidence="4">
    <location>
        <begin position="15"/>
        <end position="512"/>
    </location>
</feature>
<dbReference type="EMBL" id="JAWDJX010000006">
    <property type="protein sequence ID" value="KAK3056241.1"/>
    <property type="molecule type" value="Genomic_DNA"/>
</dbReference>
<organism evidence="5 6">
    <name type="scientific">Extremus antarcticus</name>
    <dbReference type="NCBI Taxonomy" id="702011"/>
    <lineage>
        <taxon>Eukaryota</taxon>
        <taxon>Fungi</taxon>
        <taxon>Dikarya</taxon>
        <taxon>Ascomycota</taxon>
        <taxon>Pezizomycotina</taxon>
        <taxon>Dothideomycetes</taxon>
        <taxon>Dothideomycetidae</taxon>
        <taxon>Mycosphaerellales</taxon>
        <taxon>Extremaceae</taxon>
        <taxon>Extremus</taxon>
    </lineage>
</organism>
<dbReference type="PANTHER" id="PTHR11559">
    <property type="entry name" value="CARBOXYLESTERASE"/>
    <property type="match status" value="1"/>
</dbReference>
<evidence type="ECO:0000313" key="6">
    <source>
        <dbReference type="Proteomes" id="UP001271007"/>
    </source>
</evidence>
<dbReference type="GO" id="GO:0016787">
    <property type="term" value="F:hydrolase activity"/>
    <property type="evidence" value="ECO:0007669"/>
    <property type="project" value="UniProtKB-KW"/>
</dbReference>
<evidence type="ECO:0000256" key="3">
    <source>
        <dbReference type="RuleBase" id="RU361235"/>
    </source>
</evidence>
<reference evidence="5" key="1">
    <citation type="submission" date="2023-04" db="EMBL/GenBank/DDBJ databases">
        <title>Black Yeasts Isolated from many extreme environments.</title>
        <authorList>
            <person name="Coleine C."/>
            <person name="Stajich J.E."/>
            <person name="Selbmann L."/>
        </authorList>
    </citation>
    <scope>NUCLEOTIDE SEQUENCE</scope>
    <source>
        <strain evidence="5">CCFEE 5312</strain>
    </source>
</reference>